<dbReference type="PANTHER" id="PTHR30536">
    <property type="entry name" value="ALTRONATE/GALACTARATE DEHYDRATASE"/>
    <property type="match status" value="1"/>
</dbReference>
<dbReference type="Pfam" id="PF20629">
    <property type="entry name" value="GD_AH_C"/>
    <property type="match status" value="1"/>
</dbReference>
<protein>
    <submittedName>
        <fullName evidence="5">D-galactarate dehydratase</fullName>
    </submittedName>
</protein>
<comment type="caution">
    <text evidence="5">The sequence shown here is derived from an EMBL/GenBank/DDBJ whole genome shotgun (WGS) entry which is preliminary data.</text>
</comment>
<feature type="domain" description="D-galactarate/Altronate dehydratase C-terminal" evidence="4">
    <location>
        <begin position="146"/>
        <end position="390"/>
    </location>
</feature>
<organism evidence="5 6">
    <name type="scientific">Hoeflea alexandrii</name>
    <dbReference type="NCBI Taxonomy" id="288436"/>
    <lineage>
        <taxon>Bacteria</taxon>
        <taxon>Pseudomonadati</taxon>
        <taxon>Pseudomonadota</taxon>
        <taxon>Alphaproteobacteria</taxon>
        <taxon>Hyphomicrobiales</taxon>
        <taxon>Rhizobiaceae</taxon>
        <taxon>Hoeflea</taxon>
    </lineage>
</organism>
<keyword evidence="6" id="KW-1185">Reference proteome</keyword>
<name>A0ABT1CQP8_9HYPH</name>
<dbReference type="InterPro" id="IPR048332">
    <property type="entry name" value="GD_AH_C"/>
</dbReference>
<dbReference type="InterPro" id="IPR007392">
    <property type="entry name" value="GD_AH_second"/>
</dbReference>
<dbReference type="PANTHER" id="PTHR30536:SF5">
    <property type="entry name" value="ALTRONATE DEHYDRATASE"/>
    <property type="match status" value="1"/>
</dbReference>
<evidence type="ECO:0000259" key="4">
    <source>
        <dbReference type="Pfam" id="PF20629"/>
    </source>
</evidence>
<dbReference type="Pfam" id="PF04295">
    <property type="entry name" value="GD_AH_second"/>
    <property type="match status" value="1"/>
</dbReference>
<reference evidence="5 6" key="1">
    <citation type="submission" date="2020-01" db="EMBL/GenBank/DDBJ databases">
        <title>Genomes of bacteria type strains.</title>
        <authorList>
            <person name="Chen J."/>
            <person name="Zhu S."/>
            <person name="Yang J."/>
        </authorList>
    </citation>
    <scope>NUCLEOTIDE SEQUENCE [LARGE SCALE GENOMIC DNA]</scope>
    <source>
        <strain evidence="5 6">DSM 16655</strain>
    </source>
</reference>
<feature type="domain" description="D-galactarate/Altronate dehydratase second" evidence="3">
    <location>
        <begin position="12"/>
        <end position="135"/>
    </location>
</feature>
<comment type="similarity">
    <text evidence="1">Belongs to the UxaA family.</text>
</comment>
<evidence type="ECO:0000313" key="5">
    <source>
        <dbReference type="EMBL" id="MCO6408528.1"/>
    </source>
</evidence>
<gene>
    <name evidence="5" type="ORF">GTW23_10120</name>
</gene>
<evidence type="ECO:0000259" key="3">
    <source>
        <dbReference type="Pfam" id="PF04295"/>
    </source>
</evidence>
<dbReference type="Proteomes" id="UP001320715">
    <property type="component" value="Unassembled WGS sequence"/>
</dbReference>
<keyword evidence="2" id="KW-0456">Lyase</keyword>
<evidence type="ECO:0000256" key="2">
    <source>
        <dbReference type="ARBA" id="ARBA00023239"/>
    </source>
</evidence>
<dbReference type="InterPro" id="IPR052172">
    <property type="entry name" value="UxaA_altronate/galactarate_dh"/>
</dbReference>
<dbReference type="EMBL" id="JAAAML010000002">
    <property type="protein sequence ID" value="MCO6408528.1"/>
    <property type="molecule type" value="Genomic_DNA"/>
</dbReference>
<accession>A0ABT1CQP8</accession>
<evidence type="ECO:0000256" key="1">
    <source>
        <dbReference type="ARBA" id="ARBA00010986"/>
    </source>
</evidence>
<proteinExistence type="inferred from homology"/>
<sequence>MASKYSNMTFQGYRRENGRVGVRNHVLILPVDDISNAACEAVANNIKGTLAIPHAYGRLQFGEDLDLHFRTIIGTGANPNVAAVVVIGIEPGWTKKIVDGIAATGKPVTGLSIEQNGDLKTIMEASKVAKEYVHFASELQREECSISELWVSTKCGESDTTTGLSSCPTVGNMYDKLLPEGIYGFFGETSEITGAEHICKTRAINEEVGERWYKMWKAYQDDVIFAHQTDDLSDSQPTKGNIEGGLTTIEEKALGNLEKIGRTSKFIDILDPAEQPASGKGLYFMDSSSAAAECVTLMAAGGAVIHTFPTGQGNVIGNPIVPVIKISGNPRTLRTMSEHIDVDVTGVLTREMTIDEAGDSLIEMIIRTSNGRATAAEALGHREFSMTKLYRSA</sequence>
<evidence type="ECO:0000313" key="6">
    <source>
        <dbReference type="Proteomes" id="UP001320715"/>
    </source>
</evidence>
<dbReference type="RefSeq" id="WP_152011304.1">
    <property type="nucleotide sequence ID" value="NZ_CP159480.1"/>
</dbReference>